<accession>A0ABY9KT86</accession>
<organism evidence="3 4">
    <name type="scientific">Aciduricibacillus chroicocephali</name>
    <dbReference type="NCBI Taxonomy" id="3054939"/>
    <lineage>
        <taxon>Bacteria</taxon>
        <taxon>Bacillati</taxon>
        <taxon>Bacillota</taxon>
        <taxon>Bacilli</taxon>
        <taxon>Bacillales</taxon>
        <taxon>Bacillaceae</taxon>
        <taxon>Aciduricibacillus</taxon>
    </lineage>
</organism>
<name>A0ABY9KT86_9BACI</name>
<dbReference type="RefSeq" id="WP_348026816.1">
    <property type="nucleotide sequence ID" value="NZ_CP129113.1"/>
</dbReference>
<reference evidence="3" key="1">
    <citation type="submission" date="2023-06" db="EMBL/GenBank/DDBJ databases">
        <title>A Treasure from Seagulls: Isolation and Description of Aciduricobacillus qingdaonensis gen. nov., sp. nov., a Rare Obligately Uric Acid-utilizing Member in the Family Bacillaceae.</title>
        <authorList>
            <person name="Liu W."/>
            <person name="Wang B."/>
        </authorList>
    </citation>
    <scope>NUCLEOTIDE SEQUENCE</scope>
    <source>
        <strain evidence="3">44XB</strain>
    </source>
</reference>
<evidence type="ECO:0000256" key="2">
    <source>
        <dbReference type="SAM" id="Phobius"/>
    </source>
</evidence>
<keyword evidence="4" id="KW-1185">Reference proteome</keyword>
<feature type="compositionally biased region" description="Polar residues" evidence="1">
    <location>
        <begin position="63"/>
        <end position="73"/>
    </location>
</feature>
<keyword evidence="2" id="KW-0812">Transmembrane</keyword>
<protein>
    <recommendedName>
        <fullName evidence="5">Pilus assembly protein PilO</fullName>
    </recommendedName>
</protein>
<keyword evidence="2" id="KW-0472">Membrane</keyword>
<dbReference type="Proteomes" id="UP001180087">
    <property type="component" value="Chromosome"/>
</dbReference>
<gene>
    <name evidence="3" type="ORF">QR721_10760</name>
</gene>
<dbReference type="EMBL" id="CP129113">
    <property type="protein sequence ID" value="WLV24114.1"/>
    <property type="molecule type" value="Genomic_DNA"/>
</dbReference>
<sequence>MNEQFQERRNLYLALAGLILILLIVLFFAVLKPMTDEKSANEAEALNLQKQVDNLQTEKKRAQNSPDSGQDESTLYKAKMPLNPSLDELMRSLEEIEAISMSRIDKIEFAYDGDLPLPDKEEDTTNPDDAVPDANAGTNDDTATSTDEEDTSGAVDSEARTSADNKVAQLELQAPENLHTIAMRMEVASPDYEHFDMLMKEVEKLDRVTLVNTLEFKKPAEAELVLDQNPDETVTCTVELITFYYDGPVKK</sequence>
<proteinExistence type="predicted"/>
<feature type="transmembrane region" description="Helical" evidence="2">
    <location>
        <begin position="12"/>
        <end position="31"/>
    </location>
</feature>
<evidence type="ECO:0000313" key="4">
    <source>
        <dbReference type="Proteomes" id="UP001180087"/>
    </source>
</evidence>
<evidence type="ECO:0008006" key="5">
    <source>
        <dbReference type="Google" id="ProtNLM"/>
    </source>
</evidence>
<feature type="region of interest" description="Disordered" evidence="1">
    <location>
        <begin position="56"/>
        <end position="77"/>
    </location>
</feature>
<keyword evidence="2" id="KW-1133">Transmembrane helix</keyword>
<evidence type="ECO:0000313" key="3">
    <source>
        <dbReference type="EMBL" id="WLV24114.1"/>
    </source>
</evidence>
<evidence type="ECO:0000256" key="1">
    <source>
        <dbReference type="SAM" id="MobiDB-lite"/>
    </source>
</evidence>
<feature type="region of interest" description="Disordered" evidence="1">
    <location>
        <begin position="113"/>
        <end position="163"/>
    </location>
</feature>